<dbReference type="OrthoDB" id="1523150at2"/>
<organism evidence="2 3">
    <name type="scientific">Chloroherpeton thalassium (strain ATCC 35110 / GB-78)</name>
    <dbReference type="NCBI Taxonomy" id="517418"/>
    <lineage>
        <taxon>Bacteria</taxon>
        <taxon>Pseudomonadati</taxon>
        <taxon>Chlorobiota</taxon>
        <taxon>Chlorobiia</taxon>
        <taxon>Chlorobiales</taxon>
        <taxon>Chloroherpetonaceae</taxon>
        <taxon>Chloroherpeton</taxon>
    </lineage>
</organism>
<evidence type="ECO:0000256" key="1">
    <source>
        <dbReference type="SAM" id="SignalP"/>
    </source>
</evidence>
<keyword evidence="1" id="KW-0732">Signal</keyword>
<accession>B3QYH1</accession>
<evidence type="ECO:0000313" key="3">
    <source>
        <dbReference type="Proteomes" id="UP000001208"/>
    </source>
</evidence>
<dbReference type="HOGENOM" id="CLU_854981_0_0_10"/>
<dbReference type="EMBL" id="CP001100">
    <property type="protein sequence ID" value="ACF13599.1"/>
    <property type="molecule type" value="Genomic_DNA"/>
</dbReference>
<feature type="signal peptide" evidence="1">
    <location>
        <begin position="1"/>
        <end position="22"/>
    </location>
</feature>
<keyword evidence="3" id="KW-1185">Reference proteome</keyword>
<dbReference type="Gene3D" id="2.40.160.60">
    <property type="entry name" value="Outer membrane protein transport protein (OMPP1/FadL/TodX)"/>
    <property type="match status" value="1"/>
</dbReference>
<evidence type="ECO:0008006" key="4">
    <source>
        <dbReference type="Google" id="ProtNLM"/>
    </source>
</evidence>
<gene>
    <name evidence="2" type="ordered locus">Ctha_1135</name>
</gene>
<dbReference type="SUPFAM" id="SSF56935">
    <property type="entry name" value="Porins"/>
    <property type="match status" value="1"/>
</dbReference>
<name>B3QYH1_CHLT3</name>
<reference evidence="2 3" key="1">
    <citation type="submission" date="2008-06" db="EMBL/GenBank/DDBJ databases">
        <title>Complete sequence of Chloroherpeton thalassium ATCC 35110.</title>
        <authorList>
            <consortium name="US DOE Joint Genome Institute"/>
            <person name="Lucas S."/>
            <person name="Copeland A."/>
            <person name="Lapidus A."/>
            <person name="Glavina del Rio T."/>
            <person name="Dalin E."/>
            <person name="Tice H."/>
            <person name="Bruce D."/>
            <person name="Goodwin L."/>
            <person name="Pitluck S."/>
            <person name="Schmutz J."/>
            <person name="Larimer F."/>
            <person name="Land M."/>
            <person name="Hauser L."/>
            <person name="Kyrpides N."/>
            <person name="Mikhailova N."/>
            <person name="Liu Z."/>
            <person name="Li T."/>
            <person name="Zhao F."/>
            <person name="Overmann J."/>
            <person name="Bryant D.A."/>
            <person name="Richardson P."/>
        </authorList>
    </citation>
    <scope>NUCLEOTIDE SEQUENCE [LARGE SCALE GENOMIC DNA]</scope>
    <source>
        <strain evidence="3">ATCC 35110 / GB-78</strain>
    </source>
</reference>
<dbReference type="AlphaFoldDB" id="B3QYH1"/>
<dbReference type="RefSeq" id="WP_012499683.1">
    <property type="nucleotide sequence ID" value="NC_011026.1"/>
</dbReference>
<evidence type="ECO:0000313" key="2">
    <source>
        <dbReference type="EMBL" id="ACF13599.1"/>
    </source>
</evidence>
<dbReference type="Proteomes" id="UP000001208">
    <property type="component" value="Chromosome"/>
</dbReference>
<sequence>MNLRLFLLSSLLSLLLFQDALQAQVAGSAAPYARMGFSSRGMALGNAGSAVVLDGEFHPYYNPAVLAFSEFYMAHASYAALSLDRKLNFVSVSGKVGPGAGLGFSWINSGVSDIDGRDSDGNATGNFSTSENLFMLSFANRFSPAFSVGVNLRGYLADFYDGVESSFAVGFDVGAIYRVRPDSLSSLAFAVAIQDVKSKYEWDTTPIYDLDGTNTTDDLPTTYKLGASFSRENLFGFKTVMIAAEIAIESMTFDGEETYTVMQNGQLVTVSEPVELNKSETHLNFGVMLQPVRVLKFRFGVDRLGLQGVDFSEIARPAAGFSVEYPVQNVLTLIDYAYVFEPYTSGMNVISVGARF</sequence>
<feature type="chain" id="PRO_5002795926" description="PorV/PorQ family protein" evidence="1">
    <location>
        <begin position="23"/>
        <end position="356"/>
    </location>
</feature>
<dbReference type="KEGG" id="cts:Ctha_1135"/>
<proteinExistence type="predicted"/>
<protein>
    <recommendedName>
        <fullName evidence="4">PorV/PorQ family protein</fullName>
    </recommendedName>
</protein>
<dbReference type="STRING" id="517418.Ctha_1135"/>
<dbReference type="eggNOG" id="COG2067">
    <property type="taxonomic scope" value="Bacteria"/>
</dbReference>